<evidence type="ECO:0000256" key="2">
    <source>
        <dbReference type="ARBA" id="ARBA00010961"/>
    </source>
</evidence>
<evidence type="ECO:0000313" key="7">
    <source>
        <dbReference type="Proteomes" id="UP000054078"/>
    </source>
</evidence>
<keyword evidence="4" id="KW-0238">DNA-binding</keyword>
<keyword evidence="3" id="KW-0815">Transposition</keyword>
<proteinExistence type="inferred from homology"/>
<evidence type="ECO:0000256" key="5">
    <source>
        <dbReference type="ARBA" id="ARBA00023172"/>
    </source>
</evidence>
<comment type="function">
    <text evidence="1">Required for the transposition of the insertion element.</text>
</comment>
<dbReference type="EMBL" id="LOJF01000012">
    <property type="protein sequence ID" value="KUH57690.1"/>
    <property type="molecule type" value="Genomic_DNA"/>
</dbReference>
<dbReference type="GO" id="GO:0003677">
    <property type="term" value="F:DNA binding"/>
    <property type="evidence" value="ECO:0007669"/>
    <property type="project" value="UniProtKB-KW"/>
</dbReference>
<dbReference type="STRING" id="1299998.AUL39_10285"/>
<keyword evidence="5" id="KW-0233">DNA recombination</keyword>
<name>A0A100YU23_TRASO</name>
<dbReference type="Proteomes" id="UP000054078">
    <property type="component" value="Unassembled WGS sequence"/>
</dbReference>
<dbReference type="Pfam" id="PF00872">
    <property type="entry name" value="Transposase_mut"/>
    <property type="match status" value="1"/>
</dbReference>
<reference evidence="6 7" key="1">
    <citation type="submission" date="2015-12" db="EMBL/GenBank/DDBJ databases">
        <title>Draft Genome Sequence of Olsenella scatoligenes SK9K4T; a Producer of 3-Methylindole- (skatole) and 4-Methylphenol- (p-cresol) Isolated from Pig Feces.</title>
        <authorList>
            <person name="Li X."/>
            <person name="Borg B."/>
            <person name="Canibe N."/>
        </authorList>
    </citation>
    <scope>NUCLEOTIDE SEQUENCE [LARGE SCALE GENOMIC DNA]</scope>
    <source>
        <strain evidence="6 7">SK9K4</strain>
    </source>
</reference>
<dbReference type="GO" id="GO:0006313">
    <property type="term" value="P:DNA transposition"/>
    <property type="evidence" value="ECO:0007669"/>
    <property type="project" value="InterPro"/>
</dbReference>
<comment type="caution">
    <text evidence="6">The sequence shown here is derived from an EMBL/GenBank/DDBJ whole genome shotgun (WGS) entry which is preliminary data.</text>
</comment>
<sequence>MEARRARLLASLALAAETGVPARTCARIVARNGLPRVAVDDGGRVAYLSSTREHRVRVRTNKVCERANAELKRRARVVQAFPSNESPMRLVGAACCEQNAWLDAKFIDARSMRDLAPVARGGEADEAELLRVVSAVEREFERRLRAA</sequence>
<evidence type="ECO:0000256" key="3">
    <source>
        <dbReference type="ARBA" id="ARBA00022578"/>
    </source>
</evidence>
<accession>A0A100YU23</accession>
<evidence type="ECO:0000256" key="4">
    <source>
        <dbReference type="ARBA" id="ARBA00023125"/>
    </source>
</evidence>
<evidence type="ECO:0000313" key="6">
    <source>
        <dbReference type="EMBL" id="KUH57690.1"/>
    </source>
</evidence>
<dbReference type="AlphaFoldDB" id="A0A100YU23"/>
<protein>
    <recommendedName>
        <fullName evidence="8">Mutator family transposase</fullName>
    </recommendedName>
</protein>
<dbReference type="GO" id="GO:0004803">
    <property type="term" value="F:transposase activity"/>
    <property type="evidence" value="ECO:0007669"/>
    <property type="project" value="InterPro"/>
</dbReference>
<evidence type="ECO:0000256" key="1">
    <source>
        <dbReference type="ARBA" id="ARBA00002190"/>
    </source>
</evidence>
<gene>
    <name evidence="6" type="ORF">AUL39_10285</name>
</gene>
<keyword evidence="7" id="KW-1185">Reference proteome</keyword>
<organism evidence="6 7">
    <name type="scientific">Tractidigestivibacter scatoligenes</name>
    <name type="common">Olsenella scatoligenes</name>
    <dbReference type="NCBI Taxonomy" id="1299998"/>
    <lineage>
        <taxon>Bacteria</taxon>
        <taxon>Bacillati</taxon>
        <taxon>Actinomycetota</taxon>
        <taxon>Coriobacteriia</taxon>
        <taxon>Coriobacteriales</taxon>
        <taxon>Atopobiaceae</taxon>
        <taxon>Tractidigestivibacter</taxon>
    </lineage>
</organism>
<dbReference type="InterPro" id="IPR001207">
    <property type="entry name" value="Transposase_mutator"/>
</dbReference>
<comment type="similarity">
    <text evidence="2">Belongs to the transposase mutator family.</text>
</comment>
<evidence type="ECO:0008006" key="8">
    <source>
        <dbReference type="Google" id="ProtNLM"/>
    </source>
</evidence>